<reference evidence="2 3" key="1">
    <citation type="submission" date="2020-02" db="EMBL/GenBank/DDBJ databases">
        <authorList>
            <person name="Ferguson B K."/>
        </authorList>
    </citation>
    <scope>NUCLEOTIDE SEQUENCE [LARGE SCALE GENOMIC DNA]</scope>
</reference>
<evidence type="ECO:0000256" key="1">
    <source>
        <dbReference type="SAM" id="MobiDB-lite"/>
    </source>
</evidence>
<accession>A0A6H5IT84</accession>
<name>A0A6H5IT84_9HYME</name>
<dbReference type="EMBL" id="CADCXV010001039">
    <property type="protein sequence ID" value="CAB0040617.1"/>
    <property type="molecule type" value="Genomic_DNA"/>
</dbReference>
<protein>
    <submittedName>
        <fullName evidence="2">Uncharacterized protein</fullName>
    </submittedName>
</protein>
<gene>
    <name evidence="2" type="ORF">TBRA_LOCUS12313</name>
</gene>
<keyword evidence="3" id="KW-1185">Reference proteome</keyword>
<proteinExistence type="predicted"/>
<organism evidence="2 3">
    <name type="scientific">Trichogramma brassicae</name>
    <dbReference type="NCBI Taxonomy" id="86971"/>
    <lineage>
        <taxon>Eukaryota</taxon>
        <taxon>Metazoa</taxon>
        <taxon>Ecdysozoa</taxon>
        <taxon>Arthropoda</taxon>
        <taxon>Hexapoda</taxon>
        <taxon>Insecta</taxon>
        <taxon>Pterygota</taxon>
        <taxon>Neoptera</taxon>
        <taxon>Endopterygota</taxon>
        <taxon>Hymenoptera</taxon>
        <taxon>Apocrita</taxon>
        <taxon>Proctotrupomorpha</taxon>
        <taxon>Chalcidoidea</taxon>
        <taxon>Trichogrammatidae</taxon>
        <taxon>Trichogramma</taxon>
    </lineage>
</organism>
<sequence>MSDLEYPRDRCRRWAAARPSCSERWVRTCSSDSPAADAGGKIERPAPSSRIRVVGCVPSARAPVPGSVDPFHLKQETHLQKWIVLSTQSQRLHVLVDVARTSGSQGDDRVGRRGVVVVLDHHPSRRVIRAAAQARGCVAEAIVAGRRGAAGQRRARRRLRGVVSSSSPAVRARHPNCCCFNRCEQRYISNKPRCTFGKSRVRGGARRASVKFTSEQKYTYTPTRKHPQHIATERCIRVSTRLSFSLFLSLTFTHSLCSTTRTMSSLKKERGGKRRRKSIRDNGSGSDFFPRDGGRDKEELAQLYKIITAARLVIALIFFSRYAVAIAQSSEEAQTQDAPKLFKQHLPRTRISFVFRHTVCTYLCSQRDAPRLDGS</sequence>
<dbReference type="Proteomes" id="UP000479190">
    <property type="component" value="Unassembled WGS sequence"/>
</dbReference>
<dbReference type="AlphaFoldDB" id="A0A6H5IT84"/>
<evidence type="ECO:0000313" key="3">
    <source>
        <dbReference type="Proteomes" id="UP000479190"/>
    </source>
</evidence>
<evidence type="ECO:0000313" key="2">
    <source>
        <dbReference type="EMBL" id="CAB0040617.1"/>
    </source>
</evidence>
<feature type="region of interest" description="Disordered" evidence="1">
    <location>
        <begin position="263"/>
        <end position="293"/>
    </location>
</feature>